<evidence type="ECO:0000256" key="9">
    <source>
        <dbReference type="ARBA" id="ARBA00022837"/>
    </source>
</evidence>
<evidence type="ECO:0000256" key="7">
    <source>
        <dbReference type="ARBA" id="ARBA00022729"/>
    </source>
</evidence>
<evidence type="ECO:0000256" key="18">
    <source>
        <dbReference type="PROSITE-ProRule" id="PRU00076"/>
    </source>
</evidence>
<dbReference type="GO" id="GO:0022603">
    <property type="term" value="P:regulation of anatomical structure morphogenesis"/>
    <property type="evidence" value="ECO:0007669"/>
    <property type="project" value="UniProtKB-ARBA"/>
</dbReference>
<evidence type="ECO:0000256" key="15">
    <source>
        <dbReference type="ARBA" id="ARBA00023180"/>
    </source>
</evidence>
<dbReference type="FunFam" id="2.60.40.60:FF:000013">
    <property type="entry name" value="Cadherin EGF LAG seven-pass G-type receptor"/>
    <property type="match status" value="1"/>
</dbReference>
<evidence type="ECO:0000256" key="1">
    <source>
        <dbReference type="ARBA" id="ARBA00004141"/>
    </source>
</evidence>
<feature type="domain" description="Cadherin" evidence="26">
    <location>
        <begin position="1128"/>
        <end position="1226"/>
    </location>
</feature>
<comment type="caution">
    <text evidence="18">Lacks conserved residue(s) required for the propagation of feature annotation.</text>
</comment>
<dbReference type="Gene3D" id="1.20.1070.10">
    <property type="entry name" value="Rhodopsin 7-helix transmembrane proteins"/>
    <property type="match status" value="1"/>
</dbReference>
<dbReference type="InterPro" id="IPR032471">
    <property type="entry name" value="AGRL2-4_GAIN_subdom_A"/>
</dbReference>
<feature type="domain" description="Laminin G" evidence="22">
    <location>
        <begin position="1572"/>
        <end position="1740"/>
    </location>
</feature>
<comment type="subcellular location">
    <subcellularLocation>
        <location evidence="2">Apical cell membrane</location>
    </subcellularLocation>
    <subcellularLocation>
        <location evidence="1">Membrane</location>
        <topology evidence="1">Multi-pass membrane protein</topology>
    </subcellularLocation>
</comment>
<dbReference type="PROSITE" id="PS50227">
    <property type="entry name" value="G_PROTEIN_RECEP_F2_3"/>
    <property type="match status" value="1"/>
</dbReference>
<evidence type="ECO:0000256" key="13">
    <source>
        <dbReference type="ARBA" id="ARBA00023157"/>
    </source>
</evidence>
<dbReference type="GO" id="GO:0001737">
    <property type="term" value="P:establishment of imaginal disc-derived wing hair orientation"/>
    <property type="evidence" value="ECO:0007669"/>
    <property type="project" value="UniProtKB-ARBA"/>
</dbReference>
<feature type="domain" description="Cadherin" evidence="26">
    <location>
        <begin position="351"/>
        <end position="455"/>
    </location>
</feature>
<evidence type="ECO:0000256" key="14">
    <source>
        <dbReference type="ARBA" id="ARBA00023170"/>
    </source>
</evidence>
<accession>A0A8S4RCT6</accession>
<dbReference type="GO" id="GO:0042067">
    <property type="term" value="P:establishment of ommatidial planar polarity"/>
    <property type="evidence" value="ECO:0007669"/>
    <property type="project" value="UniProtKB-ARBA"/>
</dbReference>
<dbReference type="InterPro" id="IPR020894">
    <property type="entry name" value="Cadherin_CS"/>
</dbReference>
<dbReference type="Proteomes" id="UP000838756">
    <property type="component" value="Unassembled WGS sequence"/>
</dbReference>
<dbReference type="CDD" id="cd00110">
    <property type="entry name" value="LamG"/>
    <property type="match status" value="1"/>
</dbReference>
<dbReference type="InterPro" id="IPR046338">
    <property type="entry name" value="GAIN_dom_sf"/>
</dbReference>
<keyword evidence="13 18" id="KW-1015">Disulfide bond</keyword>
<evidence type="ECO:0000256" key="5">
    <source>
        <dbReference type="ARBA" id="ARBA00022553"/>
    </source>
</evidence>
<evidence type="ECO:0000256" key="2">
    <source>
        <dbReference type="ARBA" id="ARBA00004221"/>
    </source>
</evidence>
<feature type="compositionally biased region" description="Basic and acidic residues" evidence="19">
    <location>
        <begin position="2922"/>
        <end position="2936"/>
    </location>
</feature>
<name>A0A8S4RCT6_9NEOP</name>
<feature type="transmembrane region" description="Helical" evidence="20">
    <location>
        <begin position="2150"/>
        <end position="2169"/>
    </location>
</feature>
<evidence type="ECO:0000256" key="12">
    <source>
        <dbReference type="ARBA" id="ARBA00023136"/>
    </source>
</evidence>
<feature type="transmembrane region" description="Helical" evidence="20">
    <location>
        <begin position="2334"/>
        <end position="2355"/>
    </location>
</feature>
<feature type="domain" description="EGF-like" evidence="23">
    <location>
        <begin position="1532"/>
        <end position="1568"/>
    </location>
</feature>
<sequence length="2936" mass="325030">MARWAQVVLTALALSAARAYLIIVPDTAPPGYVVLDAAVYKLGSERTYTIDVHRTANFVHHILRVNRTSGLVTLRKRLRCDGVLYPNLFTFYVDSTSERIRDIDYYSLPIRILVAGEDCSRRHADLYDIDFDRVYDQNDAALQYEDEHERDKREAIYQESIDWRLLEEEELGSSQYSVLSTAYPWSNAMFEDYAFRNRSRNKRSPLVPFDMAIDVKIAEAKQWISETYASFAIPTTDRWQGICLKNSQFINSLTAFLPRTVQKQCRVQFLDVSDPRFVIENSQGDLVASSDVCIQEPMWKVSVLFTFNCERTNIVDSDHRLKIVYHHQELNDTDIARRVKRELRNQSPYFEQALYVASVAEEQPPGVIVTTVRARDPENSPVTYSISSLLDSRSAGMFAVDTRSGVITTQARLDRERLDVHYFRVVAQDDTFPPRSGTTTLQINVLDCNDHAPVFEMQQYEASVREGASTGTTVLTLKATDQDIGKNAEVEYSIDSVKAESLNPELMNDSIDSDQIDARDVFRVDGRSGALLTRAPLDREKVSRYTVIVKATDQASPLSDRMSSSATIHVNILDDNDNYPQFSEKTYTVNVDEDISVADNPVIARIKATDADVGPNSAIRYAIIGGNTQMQFSIDSLSGDVSLVKPLDYEQVRNYRLVIRAQDGGSPSRSNTTQLLINVKDINDNAPRFYTSLFQESVSENVPVGYSIVRVQAYDADEGVNAELTYTLQDKEYNGNNDLPISIDPRSGWVYTSRQLDREIQSKYQLQVTATDSGTPPRSATASVVVVVQDVNDNDPVFSPPQYDVELAEDEPPGTPVVTVTATDADEDNRLHYEITGGNTRGRFSITSQNGRGLITVAQLLDFKQERRYVLTVTATDSGGRSDTAMVHINITDANNYAPVFENAPYTASVFEDAPVGTTVLVVSATDSDVGVNAQITYTLSSEISNEAVAHHEQEFLINPQTGAITTNRLLDRETMSGYLLTVTARDGGVPSLSDTTDVEISVVDVNDNEPIFKQQLYTASIMEDALVGTSVTQVSATDADVGLNGRVHYELEPKDREEGSFVIDTASGVIRTNKALDRESVAIYDLKALAIDGGTPPQSSTVIVHIKVEDINDSPPVFESDCLIFYIQENSPIGTTVGEIYAHDPDEGANAVVHYSIKGGDDSNSFSLETRQGSDKAELITMVDLDYESPRKKYELIIRAASPPLWNDVRVEILVTDVNDNAPMLKDFQIIFNNYKDCFPVGPFGKVPAYDADVTDKLQYRILSGNNANLVLLNETTGTMTLSPQLNTNVPKLATMEISVTDGVNEVKAMMQLLVRLITEEILFNSITVRLNDMTAEQFLSPLLAFFIDGLAAIIPCPKENIYIFSVQDDTDVTGNILNVSFSAKRPDAEVGIGGDTSQYYSPTHLRERVYLHRATLARLATVQTATMILDDCDKALSLAGAAEFGIKYACANFTRKVLPPRCDIPTETCHRFLDLTGPLQIGGLPNIPSSFQVKNKDFVGCISDLFVDHKFIDLNSFVSDNGTLAGCPEKRSQCNSAPCYNDGECLDLWDTFLCKCNEGYTGKDCADSTSPPWRFSGDGMLSFNPLLRPIQLPWLNALSLRTRQQDAFLMSVQIGQNSSVIITLKSGLLHYSYNGETMFLPSTTLADGSWHRIEIKWLGTDISVSIDYGLRNALLPMLANKIQGQYIGKILIGGLDTTAGLLASDVGYFEGCIQDVRVGTAQSLLNRPTVRENVRDGCQSRADCMLSICPPYSKCESSWDHTQCVCDTGRLGPQCVAACDLSPCGEHALCVPNDSDKGYSCSCFVGYMMTAQGCVEEDGQECPSGWWGSRRGACGPCACDARGLHPHCDTVVYDGCPRSFSHGVWWPQTKFGIETITDCPTGSSGKATRMCDKTQVIPWQVPNMFNCTTSTFYQLRKQLHKIETGELQVNTFVGVRLAEDLANACANTPNLFGADVLVAEGILLELIQYELRQAGLNLTHSQDKDYVRNIIKSSNTILNNKYEKEWRRIRELTGRGVEHLLQQFDKYIAVLAESQHDTYTSPFEIVTTDLGLRALHNVHKCIKSISVCGRSLITEICGPGVISASNRSGEWSRVGCHTEIDYDWSPYSDEPLLINCTCNHLSTFAVLVDEVDIEFIPEPSLLESVTSYTGFSISLPLLLWTWAALCLMRGGAATVSNSIHKHLIFCVFMAELLYLIALKARSSLVQNEFACKVVAMGLHYWWVCALAWAACDAWQLRRLVRELRDVNHGPLAAQLAAAYAAPAVALALAAAQHQHQYGNALFCWVSCHEAVVWWVVIPAGIYALAALVFLAGATRAAFTVRDHVIGFGNLRMLLAISIVCLPLLCVAWASGLILGSESGDRRNVLSSVLAGAVALHAAAASLGYIAFNIRVRDNLKRTILRCLGKKVPLADTSIIISTSAQNLSQVNRSALAYHSSTEPGRQLRNIGISASSTTSRSTTKTSSSPYRRTRVTDVAQRVTKLNWSGQIARGTDGPKVLEWRPLTGKRSVGRPPMRWTDFIKRVAESRWIQEAQDCRSDGQLRHTSTSTSNYNTSASDMPAYLRGFDSSLHTRKEDEGRRRRKNRGETEEATEGTEGTEGTDSESEASARSLDLASSHSSDDDDTTSRRSSHPPSAHRDRGTSGTGGSYLPNITEGAPLAITPRWPSHIRDESNRPDMGRWSQETGSEDGGNPGGASPSPNPLPNPDLTSDVYQLSRHRMKPSILENVHDTYVASVDASRLPLDNRYGVMEDELMYGVMSSDAEKQMPYDPNYPISPTMYRLPTNPYGSKTYLSSRTSDYGYSPTKYLTTEPSVYGSRDFRDSSVTTREHDGYPPRDFRDSGIATMLKNDYQRKMEHYEYSDRMSDGSDKHHPHDKYLFPYTAEEDHISVRGTQSPHRLNSESHAGDGQQPMGAPLASMGETSEKSTTEDDAETRV</sequence>
<feature type="transmembrane region" description="Helical" evidence="20">
    <location>
        <begin position="2181"/>
        <end position="2199"/>
    </location>
</feature>
<feature type="domain" description="Cadherin" evidence="26">
    <location>
        <begin position="690"/>
        <end position="798"/>
    </location>
</feature>
<evidence type="ECO:0000259" key="26">
    <source>
        <dbReference type="PROSITE" id="PS50268"/>
    </source>
</evidence>
<feature type="domain" description="Cadherin" evidence="26">
    <location>
        <begin position="1014"/>
        <end position="1119"/>
    </location>
</feature>
<dbReference type="GO" id="GO:0048638">
    <property type="term" value="P:regulation of developmental growth"/>
    <property type="evidence" value="ECO:0007669"/>
    <property type="project" value="UniProtKB-ARBA"/>
</dbReference>
<feature type="transmembrane region" description="Helical" evidence="20">
    <location>
        <begin position="2293"/>
        <end position="2313"/>
    </location>
</feature>
<keyword evidence="10 20" id="KW-1133">Transmembrane helix</keyword>
<feature type="transmembrane region" description="Helical" evidence="20">
    <location>
        <begin position="2253"/>
        <end position="2273"/>
    </location>
</feature>
<feature type="compositionally biased region" description="Low complexity" evidence="19">
    <location>
        <begin position="2545"/>
        <end position="2555"/>
    </location>
</feature>
<feature type="compositionally biased region" description="Basic and acidic residues" evidence="19">
    <location>
        <begin position="2570"/>
        <end position="2579"/>
    </location>
</feature>
<dbReference type="Pfam" id="PF23592">
    <property type="entry name" value="Cadherin_CELSR2_9th"/>
    <property type="match status" value="1"/>
</dbReference>
<dbReference type="Gene3D" id="2.60.120.200">
    <property type="match status" value="2"/>
</dbReference>
<feature type="disulfide bond" evidence="18">
    <location>
        <begin position="1558"/>
        <end position="1567"/>
    </location>
</feature>
<dbReference type="Gene3D" id="2.60.40.60">
    <property type="entry name" value="Cadherins"/>
    <property type="match status" value="9"/>
</dbReference>
<dbReference type="SMART" id="SM00179">
    <property type="entry name" value="EGF_CA"/>
    <property type="match status" value="2"/>
</dbReference>
<dbReference type="PROSITE" id="PS01186">
    <property type="entry name" value="EGF_2"/>
    <property type="match status" value="2"/>
</dbReference>
<feature type="domain" description="Cadherin" evidence="26">
    <location>
        <begin position="902"/>
        <end position="1013"/>
    </location>
</feature>
<dbReference type="Gene3D" id="2.60.220.50">
    <property type="match status" value="1"/>
</dbReference>
<dbReference type="PROSITE" id="PS50261">
    <property type="entry name" value="G_PROTEIN_RECEP_F2_4"/>
    <property type="match status" value="1"/>
</dbReference>
<dbReference type="PANTHER" id="PTHR24026">
    <property type="entry name" value="FAT ATYPICAL CADHERIN-RELATED"/>
    <property type="match status" value="1"/>
</dbReference>
<dbReference type="GO" id="GO:0016339">
    <property type="term" value="P:calcium-dependent cell-cell adhesion via plasma membrane cell adhesion molecules"/>
    <property type="evidence" value="ECO:0007669"/>
    <property type="project" value="UniProtKB-ARBA"/>
</dbReference>
<dbReference type="FunFam" id="2.60.40.60:FF:000020">
    <property type="entry name" value="Dachsous cadherin-related 1b"/>
    <property type="match status" value="4"/>
</dbReference>
<protein>
    <submittedName>
        <fullName evidence="27">Jg7516 protein</fullName>
    </submittedName>
</protein>
<dbReference type="Pfam" id="PF02793">
    <property type="entry name" value="HRM"/>
    <property type="match status" value="1"/>
</dbReference>
<dbReference type="Pfam" id="PF00002">
    <property type="entry name" value="7tm_2"/>
    <property type="match status" value="1"/>
</dbReference>
<dbReference type="PROSITE" id="PS50026">
    <property type="entry name" value="EGF_3"/>
    <property type="match status" value="2"/>
</dbReference>
<dbReference type="PANTHER" id="PTHR24026:SF51">
    <property type="entry name" value="PROTOCADHERIN-LIKE WING POLARITY PROTEIN STAN"/>
    <property type="match status" value="1"/>
</dbReference>
<dbReference type="PROSITE" id="PS00022">
    <property type="entry name" value="EGF_1"/>
    <property type="match status" value="2"/>
</dbReference>
<dbReference type="InterPro" id="IPR036445">
    <property type="entry name" value="GPCR_2_extracell_dom_sf"/>
</dbReference>
<evidence type="ECO:0000259" key="24">
    <source>
        <dbReference type="PROSITE" id="PS50227"/>
    </source>
</evidence>
<proteinExistence type="predicted"/>
<feature type="region of interest" description="Disordered" evidence="19">
    <location>
        <begin position="2448"/>
        <end position="2470"/>
    </location>
</feature>
<dbReference type="FunFam" id="2.60.40.60:FF:000249">
    <property type="entry name" value="Starry night"/>
    <property type="match status" value="1"/>
</dbReference>
<keyword evidence="14" id="KW-0675">Receptor</keyword>
<dbReference type="InterPro" id="IPR002126">
    <property type="entry name" value="Cadherin-like_dom"/>
</dbReference>
<dbReference type="GO" id="GO:0004930">
    <property type="term" value="F:G protein-coupled receptor activity"/>
    <property type="evidence" value="ECO:0007669"/>
    <property type="project" value="UniProtKB-KW"/>
</dbReference>
<dbReference type="InterPro" id="IPR001879">
    <property type="entry name" value="GPCR_2_extracellular_dom"/>
</dbReference>
<evidence type="ECO:0000313" key="28">
    <source>
        <dbReference type="Proteomes" id="UP000838756"/>
    </source>
</evidence>
<keyword evidence="8" id="KW-0677">Repeat</keyword>
<keyword evidence="12 20" id="KW-0472">Membrane</keyword>
<feature type="signal peptide" evidence="21">
    <location>
        <begin position="1"/>
        <end position="19"/>
    </location>
</feature>
<reference evidence="27" key="1">
    <citation type="submission" date="2022-03" db="EMBL/GenBank/DDBJ databases">
        <authorList>
            <person name="Lindestad O."/>
        </authorList>
    </citation>
    <scope>NUCLEOTIDE SEQUENCE</scope>
</reference>
<feature type="transmembrane region" description="Helical" evidence="20">
    <location>
        <begin position="2367"/>
        <end position="2389"/>
    </location>
</feature>
<dbReference type="Gene3D" id="4.10.1240.10">
    <property type="entry name" value="GPCR, family 2, extracellular hormone receptor domain"/>
    <property type="match status" value="1"/>
</dbReference>
<dbReference type="FunFam" id="2.60.40.60:FF:000029">
    <property type="entry name" value="Cadherin EGF LAG seven-pass G-type receptor 3"/>
    <property type="match status" value="1"/>
</dbReference>
<dbReference type="SMART" id="SM00112">
    <property type="entry name" value="CA"/>
    <property type="match status" value="8"/>
</dbReference>
<feature type="domain" description="G-protein coupled receptors family 2 profile 1" evidence="24">
    <location>
        <begin position="1858"/>
        <end position="1913"/>
    </location>
</feature>
<dbReference type="GO" id="GO:0035159">
    <property type="term" value="P:regulation of tube length, open tracheal system"/>
    <property type="evidence" value="ECO:0007669"/>
    <property type="project" value="UniProtKB-ARBA"/>
</dbReference>
<feature type="compositionally biased region" description="Basic and acidic residues" evidence="19">
    <location>
        <begin position="2822"/>
        <end position="2840"/>
    </location>
</feature>
<feature type="region of interest" description="Disordered" evidence="19">
    <location>
        <begin position="2887"/>
        <end position="2936"/>
    </location>
</feature>
<evidence type="ECO:0000256" key="6">
    <source>
        <dbReference type="ARBA" id="ARBA00022692"/>
    </source>
</evidence>
<dbReference type="InterPro" id="IPR000152">
    <property type="entry name" value="EGF-type_Asp/Asn_hydroxyl_site"/>
</dbReference>
<keyword evidence="11" id="KW-0297">G-protein coupled receptor</keyword>
<feature type="compositionally biased region" description="Low complexity" evidence="19">
    <location>
        <begin position="2451"/>
        <end position="2468"/>
    </location>
</feature>
<dbReference type="PROSITE" id="PS50025">
    <property type="entry name" value="LAM_G_DOMAIN"/>
    <property type="match status" value="1"/>
</dbReference>
<evidence type="ECO:0000256" key="19">
    <source>
        <dbReference type="SAM" id="MobiDB-lite"/>
    </source>
</evidence>
<feature type="domain" description="Cadherin" evidence="26">
    <location>
        <begin position="799"/>
        <end position="901"/>
    </location>
</feature>
<dbReference type="PROSITE" id="PS00010">
    <property type="entry name" value="ASX_HYDROXYL"/>
    <property type="match status" value="1"/>
</dbReference>
<dbReference type="InterPro" id="IPR015919">
    <property type="entry name" value="Cadherin-like_sf"/>
</dbReference>
<dbReference type="InterPro" id="IPR001791">
    <property type="entry name" value="Laminin_G"/>
</dbReference>
<evidence type="ECO:0000256" key="8">
    <source>
        <dbReference type="ARBA" id="ARBA00022737"/>
    </source>
</evidence>
<dbReference type="SUPFAM" id="SSF49313">
    <property type="entry name" value="Cadherin-like"/>
    <property type="match status" value="9"/>
</dbReference>
<organism evidence="27 28">
    <name type="scientific">Pararge aegeria aegeria</name>
    <dbReference type="NCBI Taxonomy" id="348720"/>
    <lineage>
        <taxon>Eukaryota</taxon>
        <taxon>Metazoa</taxon>
        <taxon>Ecdysozoa</taxon>
        <taxon>Arthropoda</taxon>
        <taxon>Hexapoda</taxon>
        <taxon>Insecta</taxon>
        <taxon>Pterygota</taxon>
        <taxon>Neoptera</taxon>
        <taxon>Endopterygota</taxon>
        <taxon>Lepidoptera</taxon>
        <taxon>Glossata</taxon>
        <taxon>Ditrysia</taxon>
        <taxon>Papilionoidea</taxon>
        <taxon>Nymphalidae</taxon>
        <taxon>Satyrinae</taxon>
        <taxon>Satyrini</taxon>
        <taxon>Parargina</taxon>
        <taxon>Pararge</taxon>
    </lineage>
</organism>
<dbReference type="CDD" id="cd00054">
    <property type="entry name" value="EGF_CA"/>
    <property type="match status" value="1"/>
</dbReference>
<dbReference type="SUPFAM" id="SSF49899">
    <property type="entry name" value="Concanavalin A-like lectins/glucanases"/>
    <property type="match status" value="2"/>
</dbReference>
<dbReference type="InterPro" id="IPR000832">
    <property type="entry name" value="GPCR_2_secretin-like"/>
</dbReference>
<feature type="compositionally biased region" description="Low complexity" evidence="19">
    <location>
        <begin position="2606"/>
        <end position="2618"/>
    </location>
</feature>
<dbReference type="EMBL" id="CAKXAJ010025112">
    <property type="protein sequence ID" value="CAH2235107.1"/>
    <property type="molecule type" value="Genomic_DNA"/>
</dbReference>
<dbReference type="InterPro" id="IPR056286">
    <property type="entry name" value="Cadherin_CELSR1-3_9th"/>
</dbReference>
<dbReference type="SMART" id="SM00008">
    <property type="entry name" value="HormR"/>
    <property type="match status" value="1"/>
</dbReference>
<keyword evidence="28" id="KW-1185">Reference proteome</keyword>
<feature type="transmembrane region" description="Helical" evidence="20">
    <location>
        <begin position="2211"/>
        <end position="2232"/>
    </location>
</feature>
<evidence type="ECO:0000256" key="11">
    <source>
        <dbReference type="ARBA" id="ARBA00023040"/>
    </source>
</evidence>
<feature type="domain" description="Cadherin" evidence="26">
    <location>
        <begin position="456"/>
        <end position="582"/>
    </location>
</feature>
<evidence type="ECO:0000256" key="4">
    <source>
        <dbReference type="ARBA" id="ARBA00022536"/>
    </source>
</evidence>
<feature type="disulfide bond" evidence="18">
    <location>
        <begin position="1768"/>
        <end position="1777"/>
    </location>
</feature>
<dbReference type="GO" id="GO:0005509">
    <property type="term" value="F:calcium ion binding"/>
    <property type="evidence" value="ECO:0007669"/>
    <property type="project" value="UniProtKB-UniRule"/>
</dbReference>
<dbReference type="PROSITE" id="PS50268">
    <property type="entry name" value="CADHERIN_2"/>
    <property type="match status" value="8"/>
</dbReference>
<feature type="domain" description="G-protein coupled receptors family 2 profile 2" evidence="25">
    <location>
        <begin position="2145"/>
        <end position="2390"/>
    </location>
</feature>
<dbReference type="CDD" id="cd11304">
    <property type="entry name" value="Cadherin_repeat"/>
    <property type="match status" value="9"/>
</dbReference>
<evidence type="ECO:0000256" key="20">
    <source>
        <dbReference type="SAM" id="Phobius"/>
    </source>
</evidence>
<keyword evidence="16" id="KW-0807">Transducer</keyword>
<keyword evidence="7 21" id="KW-0732">Signal</keyword>
<dbReference type="GO" id="GO:0007156">
    <property type="term" value="P:homophilic cell adhesion via plasma membrane adhesion molecules"/>
    <property type="evidence" value="ECO:0007669"/>
    <property type="project" value="InterPro"/>
</dbReference>
<dbReference type="SMART" id="SM00282">
    <property type="entry name" value="LamG"/>
    <property type="match status" value="2"/>
</dbReference>
<keyword evidence="5" id="KW-0597">Phosphoprotein</keyword>
<dbReference type="InterPro" id="IPR000742">
    <property type="entry name" value="EGF"/>
</dbReference>
<dbReference type="Pfam" id="PF16489">
    <property type="entry name" value="GAIN"/>
    <property type="match status" value="1"/>
</dbReference>
<keyword evidence="15" id="KW-0325">Glycoprotein</keyword>
<gene>
    <name evidence="27" type="primary">jg7516</name>
    <name evidence="27" type="ORF">PAEG_LOCUS12787</name>
</gene>
<dbReference type="Pfam" id="PF00028">
    <property type="entry name" value="Cadherin"/>
    <property type="match status" value="8"/>
</dbReference>
<feature type="region of interest" description="Disordered" evidence="19">
    <location>
        <begin position="2822"/>
        <end position="2843"/>
    </location>
</feature>
<evidence type="ECO:0000259" key="25">
    <source>
        <dbReference type="PROSITE" id="PS50261"/>
    </source>
</evidence>
<dbReference type="PRINTS" id="PR00205">
    <property type="entry name" value="CADHERIN"/>
</dbReference>
<feature type="compositionally biased region" description="Basic and acidic residues" evidence="19">
    <location>
        <begin position="2668"/>
        <end position="2678"/>
    </location>
</feature>
<feature type="region of interest" description="Disordered" evidence="19">
    <location>
        <begin position="2536"/>
        <end position="2710"/>
    </location>
</feature>
<evidence type="ECO:0000259" key="23">
    <source>
        <dbReference type="PROSITE" id="PS50026"/>
    </source>
</evidence>
<keyword evidence="4 18" id="KW-0245">EGF-like domain</keyword>
<keyword evidence="9 17" id="KW-0106">Calcium</keyword>
<dbReference type="FunFam" id="2.60.120.200:FF:000059">
    <property type="entry name" value="Cadherin EGF LAG seven-pass G-type receptor 1"/>
    <property type="match status" value="1"/>
</dbReference>
<feature type="domain" description="EGF-like" evidence="23">
    <location>
        <begin position="1742"/>
        <end position="1778"/>
    </location>
</feature>
<dbReference type="GO" id="GO:0051239">
    <property type="term" value="P:regulation of multicellular organismal process"/>
    <property type="evidence" value="ECO:0007669"/>
    <property type="project" value="UniProtKB-ARBA"/>
</dbReference>
<dbReference type="PROSITE" id="PS00232">
    <property type="entry name" value="CADHERIN_1"/>
    <property type="match status" value="5"/>
</dbReference>
<dbReference type="InterPro" id="IPR001881">
    <property type="entry name" value="EGF-like_Ca-bd_dom"/>
</dbReference>
<feature type="chain" id="PRO_5035741083" evidence="21">
    <location>
        <begin position="20"/>
        <end position="2936"/>
    </location>
</feature>
<dbReference type="Gene3D" id="2.10.25.10">
    <property type="entry name" value="Laminin"/>
    <property type="match status" value="1"/>
</dbReference>
<dbReference type="InterPro" id="IPR017981">
    <property type="entry name" value="GPCR_2-like_7TM"/>
</dbReference>
<dbReference type="FunFam" id="2.60.40.60:FF:000038">
    <property type="entry name" value="Cadherin EGF LAG seven-pass G-type receptor 3"/>
    <property type="match status" value="1"/>
</dbReference>
<dbReference type="OrthoDB" id="26203at2759"/>
<evidence type="ECO:0000256" key="3">
    <source>
        <dbReference type="ARBA" id="ARBA00022475"/>
    </source>
</evidence>
<feature type="domain" description="Cadherin" evidence="26">
    <location>
        <begin position="583"/>
        <end position="689"/>
    </location>
</feature>
<dbReference type="GO" id="GO:0007166">
    <property type="term" value="P:cell surface receptor signaling pathway"/>
    <property type="evidence" value="ECO:0007669"/>
    <property type="project" value="InterPro"/>
</dbReference>
<dbReference type="SMART" id="SM00181">
    <property type="entry name" value="EGF"/>
    <property type="match status" value="3"/>
</dbReference>
<evidence type="ECO:0000256" key="16">
    <source>
        <dbReference type="ARBA" id="ARBA00023224"/>
    </source>
</evidence>
<evidence type="ECO:0000256" key="10">
    <source>
        <dbReference type="ARBA" id="ARBA00022989"/>
    </source>
</evidence>
<dbReference type="FunFam" id="4.10.1240.10:FF:000021">
    <property type="entry name" value="Cadherin EGF LAG seven-pass G-type receptor"/>
    <property type="match status" value="1"/>
</dbReference>
<dbReference type="Pfam" id="PF00008">
    <property type="entry name" value="EGF"/>
    <property type="match status" value="1"/>
</dbReference>
<dbReference type="Pfam" id="PF02210">
    <property type="entry name" value="Laminin_G_2"/>
    <property type="match status" value="1"/>
</dbReference>
<evidence type="ECO:0000256" key="17">
    <source>
        <dbReference type="PROSITE-ProRule" id="PRU00043"/>
    </source>
</evidence>
<keyword evidence="6 20" id="KW-0812">Transmembrane</keyword>
<keyword evidence="3" id="KW-1003">Cell membrane</keyword>
<dbReference type="FunFam" id="2.60.40.60:FF:000044">
    <property type="entry name" value="Cadherin, EGF LAG seven-pass G-type receptor 3"/>
    <property type="match status" value="1"/>
</dbReference>
<evidence type="ECO:0000259" key="22">
    <source>
        <dbReference type="PROSITE" id="PS50025"/>
    </source>
</evidence>
<evidence type="ECO:0000256" key="21">
    <source>
        <dbReference type="SAM" id="SignalP"/>
    </source>
</evidence>
<comment type="caution">
    <text evidence="27">The sequence shown here is derived from an EMBL/GenBank/DDBJ whole genome shotgun (WGS) entry which is preliminary data.</text>
</comment>
<dbReference type="InterPro" id="IPR013320">
    <property type="entry name" value="ConA-like_dom_sf"/>
</dbReference>
<dbReference type="GO" id="GO:0016324">
    <property type="term" value="C:apical plasma membrane"/>
    <property type="evidence" value="ECO:0007669"/>
    <property type="project" value="UniProtKB-SubCell"/>
</dbReference>
<evidence type="ECO:0000313" key="27">
    <source>
        <dbReference type="EMBL" id="CAH2235107.1"/>
    </source>
</evidence>